<evidence type="ECO:0000313" key="3">
    <source>
        <dbReference type="EMBL" id="CCH76931.1"/>
    </source>
</evidence>
<dbReference type="GO" id="GO:0016627">
    <property type="term" value="F:oxidoreductase activity, acting on the CH-CH group of donors"/>
    <property type="evidence" value="ECO:0007669"/>
    <property type="project" value="TreeGrafter"/>
</dbReference>
<dbReference type="AlphaFoldDB" id="A0A077LU13"/>
<dbReference type="PANTHER" id="PTHR35176">
    <property type="entry name" value="HEME OXYGENASE HI_0854-RELATED"/>
    <property type="match status" value="1"/>
</dbReference>
<comment type="caution">
    <text evidence="3">The sequence shown here is derived from an EMBL/GenBank/DDBJ whole genome shotgun (WGS) entry which is preliminary data.</text>
</comment>
<gene>
    <name evidence="3" type="ORF">BN12_1540006</name>
</gene>
<dbReference type="NCBIfam" id="TIGR03668">
    <property type="entry name" value="Rv0121_F420"/>
    <property type="match status" value="1"/>
</dbReference>
<reference evidence="3 4" key="1">
    <citation type="journal article" date="2013" name="ISME J.">
        <title>A metabolic model for members of the genus Tetrasphaera involved in enhanced biological phosphorus removal.</title>
        <authorList>
            <person name="Kristiansen R."/>
            <person name="Nguyen H.T.T."/>
            <person name="Saunders A.M."/>
            <person name="Nielsen J.L."/>
            <person name="Wimmer R."/>
            <person name="Le V.Q."/>
            <person name="McIlroy S.J."/>
            <person name="Petrovski S."/>
            <person name="Seviour R.J."/>
            <person name="Calteau A."/>
            <person name="Nielsen K.L."/>
            <person name="Nielsen P.H."/>
        </authorList>
    </citation>
    <scope>NUCLEOTIDE SEQUENCE [LARGE SCALE GENOMIC DNA]</scope>
    <source>
        <strain evidence="3 4">T1-X7</strain>
    </source>
</reference>
<protein>
    <submittedName>
        <fullName evidence="3">Pyridoxamine 5'-phosphate oxidase</fullName>
    </submittedName>
</protein>
<dbReference type="Gene3D" id="2.30.110.10">
    <property type="entry name" value="Electron Transport, Fmn-binding Protein, Chain A"/>
    <property type="match status" value="1"/>
</dbReference>
<evidence type="ECO:0000313" key="4">
    <source>
        <dbReference type="Proteomes" id="UP000035721"/>
    </source>
</evidence>
<feature type="domain" description="Pyridoxamine 5'-phosphate oxidase N-terminal" evidence="2">
    <location>
        <begin position="2"/>
        <end position="134"/>
    </location>
</feature>
<dbReference type="InterPro" id="IPR019967">
    <property type="entry name" value="F420-dep_enz_PPOX_Rv0121"/>
</dbReference>
<dbReference type="InterPro" id="IPR052019">
    <property type="entry name" value="F420H2_bilvrd_red/Heme_oxyg"/>
</dbReference>
<dbReference type="InterPro" id="IPR012349">
    <property type="entry name" value="Split_barrel_FMN-bd"/>
</dbReference>
<dbReference type="SUPFAM" id="SSF50475">
    <property type="entry name" value="FMN-binding split barrel"/>
    <property type="match status" value="1"/>
</dbReference>
<proteinExistence type="predicted"/>
<organism evidence="3 4">
    <name type="scientific">Nostocoides japonicum T1-X7</name>
    <dbReference type="NCBI Taxonomy" id="1194083"/>
    <lineage>
        <taxon>Bacteria</taxon>
        <taxon>Bacillati</taxon>
        <taxon>Actinomycetota</taxon>
        <taxon>Actinomycetes</taxon>
        <taxon>Micrococcales</taxon>
        <taxon>Intrasporangiaceae</taxon>
        <taxon>Nostocoides</taxon>
    </lineage>
</organism>
<sequence>MDPSARDRFAAARVARLATVSEDGRPHLVPVVFAVDAGEVLWTAVDGKPKTTRALWRLRNITANPRVSLLVDSYAEDWSTLWWVRADGLATIAPVTGEEGAAAVAVLARKYPQYLTDPPPGPLIRVEIDRWVSWSAATPHTDA</sequence>
<dbReference type="STRING" id="1194083.BN12_1540006"/>
<dbReference type="GO" id="GO:0070967">
    <property type="term" value="F:coenzyme F420 binding"/>
    <property type="evidence" value="ECO:0007669"/>
    <property type="project" value="TreeGrafter"/>
</dbReference>
<dbReference type="EMBL" id="CAJB01000062">
    <property type="protein sequence ID" value="CCH76931.1"/>
    <property type="molecule type" value="Genomic_DNA"/>
</dbReference>
<dbReference type="RefSeq" id="WP_200901226.1">
    <property type="nucleotide sequence ID" value="NZ_HF570958.1"/>
</dbReference>
<keyword evidence="4" id="KW-1185">Reference proteome</keyword>
<dbReference type="Pfam" id="PF01243">
    <property type="entry name" value="PNPOx_N"/>
    <property type="match status" value="1"/>
</dbReference>
<dbReference type="InterPro" id="IPR011576">
    <property type="entry name" value="Pyridox_Oxase_N"/>
</dbReference>
<dbReference type="Proteomes" id="UP000035721">
    <property type="component" value="Unassembled WGS sequence"/>
</dbReference>
<name>A0A077LU13_9MICO</name>
<evidence type="ECO:0000256" key="1">
    <source>
        <dbReference type="ARBA" id="ARBA00023002"/>
    </source>
</evidence>
<dbReference type="GO" id="GO:0005829">
    <property type="term" value="C:cytosol"/>
    <property type="evidence" value="ECO:0007669"/>
    <property type="project" value="TreeGrafter"/>
</dbReference>
<accession>A0A077LU13</accession>
<keyword evidence="1" id="KW-0560">Oxidoreductase</keyword>
<evidence type="ECO:0000259" key="2">
    <source>
        <dbReference type="Pfam" id="PF01243"/>
    </source>
</evidence>
<dbReference type="PANTHER" id="PTHR35176:SF2">
    <property type="entry name" value="F420H(2)-DEPENDENT REDUCTASE RV1155"/>
    <property type="match status" value="1"/>
</dbReference>